<accession>A0A1G1VZ29</accession>
<dbReference type="Proteomes" id="UP000176723">
    <property type="component" value="Unassembled WGS sequence"/>
</dbReference>
<dbReference type="AlphaFoldDB" id="A0A1G1VZ29"/>
<name>A0A1G1VZ29_9BACT</name>
<proteinExistence type="predicted"/>
<sequence length="272" mass="31372">MPFTGLERTNSALIEPRAGETPWLYVERLSETVYKRDVQRSILETYRLCLEVGCVGQVCIKHYDDVPLERIHELYMPEGLAEARSRYEQAAEIMGEEEREDEFCFGASLKLQPKVYSQVVSSLNTLGYRLHRENPRLHRKFPEAFHSKALQSLSRKPLAVAVLKFLPPQLRDRILVPLIREDLSMGTWAQIFKDHDDAPRNLSRSMSADRTIELGDFEQGAVMIGAMEFLRYGIDVEVAFQMNRLIDDYYQLSGKLVVHQKRFSEEDGEIAS</sequence>
<dbReference type="EMBL" id="MHCL01000025">
    <property type="protein sequence ID" value="OGY20669.1"/>
    <property type="molecule type" value="Genomic_DNA"/>
</dbReference>
<gene>
    <name evidence="1" type="ORF">A3A65_00580</name>
</gene>
<reference evidence="1 2" key="1">
    <citation type="journal article" date="2016" name="Nat. Commun.">
        <title>Thousands of microbial genomes shed light on interconnected biogeochemical processes in an aquifer system.</title>
        <authorList>
            <person name="Anantharaman K."/>
            <person name="Brown C.T."/>
            <person name="Hug L.A."/>
            <person name="Sharon I."/>
            <person name="Castelle C.J."/>
            <person name="Probst A.J."/>
            <person name="Thomas B.C."/>
            <person name="Singh A."/>
            <person name="Wilkins M.J."/>
            <person name="Karaoz U."/>
            <person name="Brodie E.L."/>
            <person name="Williams K.H."/>
            <person name="Hubbard S.S."/>
            <person name="Banfield J.F."/>
        </authorList>
    </citation>
    <scope>NUCLEOTIDE SEQUENCE [LARGE SCALE GENOMIC DNA]</scope>
</reference>
<evidence type="ECO:0000313" key="1">
    <source>
        <dbReference type="EMBL" id="OGY20669.1"/>
    </source>
</evidence>
<protein>
    <submittedName>
        <fullName evidence="1">Uncharacterized protein</fullName>
    </submittedName>
</protein>
<organism evidence="1 2">
    <name type="scientific">Candidatus Chisholmbacteria bacterium RIFCSPLOWO2_01_FULL_49_14</name>
    <dbReference type="NCBI Taxonomy" id="1797593"/>
    <lineage>
        <taxon>Bacteria</taxon>
        <taxon>Candidatus Chisholmiibacteriota</taxon>
    </lineage>
</organism>
<dbReference type="STRING" id="1797593.A3A65_00580"/>
<evidence type="ECO:0000313" key="2">
    <source>
        <dbReference type="Proteomes" id="UP000176723"/>
    </source>
</evidence>
<comment type="caution">
    <text evidence="1">The sequence shown here is derived from an EMBL/GenBank/DDBJ whole genome shotgun (WGS) entry which is preliminary data.</text>
</comment>